<reference evidence="3" key="1">
    <citation type="journal article" date="2020" name="mSystems">
        <title>Genome- and Community-Level Interaction Insights into Carbon Utilization and Element Cycling Functions of Hydrothermarchaeota in Hydrothermal Sediment.</title>
        <authorList>
            <person name="Zhou Z."/>
            <person name="Liu Y."/>
            <person name="Xu W."/>
            <person name="Pan J."/>
            <person name="Luo Z.H."/>
            <person name="Li M."/>
        </authorList>
    </citation>
    <scope>NUCLEOTIDE SEQUENCE [LARGE SCALE GENOMIC DNA]</scope>
    <source>
        <strain evidence="3">SpSt-500</strain>
    </source>
</reference>
<dbReference type="GO" id="GO:0003677">
    <property type="term" value="F:DNA binding"/>
    <property type="evidence" value="ECO:0007669"/>
    <property type="project" value="InterPro"/>
</dbReference>
<dbReference type="InterPro" id="IPR003583">
    <property type="entry name" value="Hlx-hairpin-Hlx_DNA-bd_motif"/>
</dbReference>
<sequence>MFEKLSKKLNLTPIELKLSAFLVIALAAGLLIKFAFGISEKTELSFYNYAELDSIFFSQEENDANNPEILNKNVDYKQEVFDFNKRSFNNVYTKQLPAEKSINLNKATKQELMNLPGIGEKTAENIIELRNQLTRFRKLEDLLRVKGIGSKKLDKIKKYLYID</sequence>
<keyword evidence="1" id="KW-0812">Transmembrane</keyword>
<dbReference type="GO" id="GO:0006281">
    <property type="term" value="P:DNA repair"/>
    <property type="evidence" value="ECO:0007669"/>
    <property type="project" value="InterPro"/>
</dbReference>
<dbReference type="Gene3D" id="1.10.150.320">
    <property type="entry name" value="Photosystem II 12 kDa extrinsic protein"/>
    <property type="match status" value="1"/>
</dbReference>
<dbReference type="PANTHER" id="PTHR21180">
    <property type="entry name" value="ENDONUCLEASE/EXONUCLEASE/PHOSPHATASE FAMILY DOMAIN-CONTAINING PROTEIN 1"/>
    <property type="match status" value="1"/>
</dbReference>
<proteinExistence type="predicted"/>
<dbReference type="EMBL" id="DSVI01000004">
    <property type="protein sequence ID" value="HGT46695.1"/>
    <property type="molecule type" value="Genomic_DNA"/>
</dbReference>
<dbReference type="InterPro" id="IPR010994">
    <property type="entry name" value="RuvA_2-like"/>
</dbReference>
<keyword evidence="1" id="KW-1133">Transmembrane helix</keyword>
<protein>
    <submittedName>
        <fullName evidence="3">Helix-hairpin-helix domain-containing protein</fullName>
    </submittedName>
</protein>
<feature type="domain" description="Helix-hairpin-helix DNA-binding motif class 1" evidence="2">
    <location>
        <begin position="110"/>
        <end position="129"/>
    </location>
</feature>
<dbReference type="SUPFAM" id="SSF47781">
    <property type="entry name" value="RuvA domain 2-like"/>
    <property type="match status" value="1"/>
</dbReference>
<accession>A0A832DEV6</accession>
<feature type="transmembrane region" description="Helical" evidence="1">
    <location>
        <begin position="20"/>
        <end position="38"/>
    </location>
</feature>
<keyword evidence="1" id="KW-0472">Membrane</keyword>
<comment type="caution">
    <text evidence="3">The sequence shown here is derived from an EMBL/GenBank/DDBJ whole genome shotgun (WGS) entry which is preliminary data.</text>
</comment>
<gene>
    <name evidence="3" type="ORF">ENS56_01510</name>
</gene>
<dbReference type="SMART" id="SM00278">
    <property type="entry name" value="HhH1"/>
    <property type="match status" value="2"/>
</dbReference>
<evidence type="ECO:0000259" key="2">
    <source>
        <dbReference type="SMART" id="SM00278"/>
    </source>
</evidence>
<feature type="domain" description="Helix-hairpin-helix DNA-binding motif class 1" evidence="2">
    <location>
        <begin position="140"/>
        <end position="159"/>
    </location>
</feature>
<dbReference type="InterPro" id="IPR051675">
    <property type="entry name" value="Endo/Exo/Phosphatase_dom_1"/>
</dbReference>
<name>A0A832DEV6_9BACT</name>
<dbReference type="AlphaFoldDB" id="A0A832DEV6"/>
<organism evidence="3">
    <name type="scientific">Ignavibacterium album</name>
    <dbReference type="NCBI Taxonomy" id="591197"/>
    <lineage>
        <taxon>Bacteria</taxon>
        <taxon>Pseudomonadati</taxon>
        <taxon>Ignavibacteriota</taxon>
        <taxon>Ignavibacteria</taxon>
        <taxon>Ignavibacteriales</taxon>
        <taxon>Ignavibacteriaceae</taxon>
        <taxon>Ignavibacterium</taxon>
    </lineage>
</organism>
<evidence type="ECO:0000256" key="1">
    <source>
        <dbReference type="SAM" id="Phobius"/>
    </source>
</evidence>
<dbReference type="Pfam" id="PF12836">
    <property type="entry name" value="HHH_3"/>
    <property type="match status" value="1"/>
</dbReference>
<evidence type="ECO:0000313" key="3">
    <source>
        <dbReference type="EMBL" id="HGT46695.1"/>
    </source>
</evidence>
<dbReference type="PANTHER" id="PTHR21180:SF32">
    <property type="entry name" value="ENDONUCLEASE_EXONUCLEASE_PHOSPHATASE FAMILY DOMAIN-CONTAINING PROTEIN 1"/>
    <property type="match status" value="1"/>
</dbReference>